<comment type="caution">
    <text evidence="6">The sequence shown here is derived from an EMBL/GenBank/DDBJ whole genome shotgun (WGS) entry which is preliminary data.</text>
</comment>
<gene>
    <name evidence="6" type="ORF">P608_18570</name>
</gene>
<evidence type="ECO:0000259" key="5">
    <source>
        <dbReference type="Pfam" id="PF00580"/>
    </source>
</evidence>
<name>A0A0E3BXI2_9BURK</name>
<dbReference type="GO" id="GO:0000725">
    <property type="term" value="P:recombinational repair"/>
    <property type="evidence" value="ECO:0007669"/>
    <property type="project" value="TreeGrafter"/>
</dbReference>
<keyword evidence="7" id="KW-1185">Reference proteome</keyword>
<keyword evidence="2" id="KW-0378">Hydrolase</keyword>
<evidence type="ECO:0000256" key="4">
    <source>
        <dbReference type="ARBA" id="ARBA00022840"/>
    </source>
</evidence>
<dbReference type="Proteomes" id="UP000029549">
    <property type="component" value="Unassembled WGS sequence"/>
</dbReference>
<accession>A0A0E3BXI2</accession>
<dbReference type="RefSeq" id="WP_034395708.1">
    <property type="nucleotide sequence ID" value="NZ_AWTO01000179.1"/>
</dbReference>
<organism evidence="6 7">
    <name type="scientific">Comamonas thiooxydans</name>
    <dbReference type="NCBI Taxonomy" id="363952"/>
    <lineage>
        <taxon>Bacteria</taxon>
        <taxon>Pseudomonadati</taxon>
        <taxon>Pseudomonadota</taxon>
        <taxon>Betaproteobacteria</taxon>
        <taxon>Burkholderiales</taxon>
        <taxon>Comamonadaceae</taxon>
        <taxon>Comamonas</taxon>
    </lineage>
</organism>
<dbReference type="SUPFAM" id="SSF52540">
    <property type="entry name" value="P-loop containing nucleoside triphosphate hydrolases"/>
    <property type="match status" value="1"/>
</dbReference>
<evidence type="ECO:0000313" key="7">
    <source>
        <dbReference type="Proteomes" id="UP000029549"/>
    </source>
</evidence>
<evidence type="ECO:0000313" key="6">
    <source>
        <dbReference type="EMBL" id="KGH08225.1"/>
    </source>
</evidence>
<dbReference type="GO" id="GO:0005829">
    <property type="term" value="C:cytosol"/>
    <property type="evidence" value="ECO:0007669"/>
    <property type="project" value="TreeGrafter"/>
</dbReference>
<sequence length="364" mass="40761">MVKRVTLAVAGSRKTQGIVEHCAGLTAARRVLALTYTQKNQQELQDRLAQHAGDHLNIEVLGWFTFLLRHFAKPFLPFMFPGEKVRGFNFEGMPYRMAKGKARFLDKEGAVYRSELGRLAFELITASKGALIRRLEGIYDEILIDEVQDLSAFDWDILDTLLSSCIEIWMVGDIRQAVLATNERSSKNKKYAYTDAINWFRTREKKGLVAISESTVTWRCHPQIAAFSDLIFDSSWGFPSTVSKNETVTDHDGVFLIRGEHVAAYVSAYSPQSLRHSAASAKKLDLAFMNFKVAKGATFARVLIAPTSPITDFIRSGASMEPLAASSFYVAVTRAEQSVAIVLDDPGDSKLPYWTPPVTTRHRR</sequence>
<keyword evidence="6" id="KW-0540">Nuclease</keyword>
<dbReference type="Pfam" id="PF00580">
    <property type="entry name" value="UvrD-helicase"/>
    <property type="match status" value="1"/>
</dbReference>
<keyword evidence="6" id="KW-0269">Exonuclease</keyword>
<dbReference type="GO" id="GO:0003677">
    <property type="term" value="F:DNA binding"/>
    <property type="evidence" value="ECO:0007669"/>
    <property type="project" value="InterPro"/>
</dbReference>
<evidence type="ECO:0000256" key="1">
    <source>
        <dbReference type="ARBA" id="ARBA00022741"/>
    </source>
</evidence>
<evidence type="ECO:0000256" key="2">
    <source>
        <dbReference type="ARBA" id="ARBA00022801"/>
    </source>
</evidence>
<evidence type="ECO:0000256" key="3">
    <source>
        <dbReference type="ARBA" id="ARBA00022806"/>
    </source>
</evidence>
<keyword evidence="1" id="KW-0547">Nucleotide-binding</keyword>
<feature type="domain" description="UvrD-like helicase ATP-binding" evidence="5">
    <location>
        <begin position="120"/>
        <end position="178"/>
    </location>
</feature>
<dbReference type="PANTHER" id="PTHR11070:SF67">
    <property type="entry name" value="DNA 3'-5' HELICASE"/>
    <property type="match status" value="1"/>
</dbReference>
<dbReference type="InterPro" id="IPR000212">
    <property type="entry name" value="DNA_helicase_UvrD/REP"/>
</dbReference>
<dbReference type="GO" id="GO:0043138">
    <property type="term" value="F:3'-5' DNA helicase activity"/>
    <property type="evidence" value="ECO:0007669"/>
    <property type="project" value="TreeGrafter"/>
</dbReference>
<dbReference type="PANTHER" id="PTHR11070">
    <property type="entry name" value="UVRD / RECB / PCRA DNA HELICASE FAMILY MEMBER"/>
    <property type="match status" value="1"/>
</dbReference>
<reference evidence="6 7" key="1">
    <citation type="submission" date="2013-09" db="EMBL/GenBank/DDBJ databases">
        <title>High correlation between genotypes and phenotypes of environmental bacteria Comamonas testosteroni strains.</title>
        <authorList>
            <person name="Liu L."/>
            <person name="Zhu W."/>
            <person name="Xia X."/>
            <person name="Xu B."/>
            <person name="Luo M."/>
            <person name="Wang G."/>
        </authorList>
    </citation>
    <scope>NUCLEOTIDE SEQUENCE [LARGE SCALE GENOMIC DNA]</scope>
    <source>
        <strain evidence="6 7">DF2</strain>
    </source>
</reference>
<dbReference type="InterPro" id="IPR014016">
    <property type="entry name" value="UvrD-like_ATP-bd"/>
</dbReference>
<proteinExistence type="predicted"/>
<keyword evidence="3" id="KW-0347">Helicase</keyword>
<protein>
    <submittedName>
        <fullName evidence="6">ATP-dependent exonuclease</fullName>
    </submittedName>
</protein>
<dbReference type="EMBL" id="AWTP01000125">
    <property type="protein sequence ID" value="KGH08225.1"/>
    <property type="molecule type" value="Genomic_DNA"/>
</dbReference>
<keyword evidence="4" id="KW-0067">ATP-binding</keyword>
<dbReference type="AlphaFoldDB" id="A0A0E3BXI2"/>
<dbReference type="Gene3D" id="3.40.50.300">
    <property type="entry name" value="P-loop containing nucleotide triphosphate hydrolases"/>
    <property type="match status" value="1"/>
</dbReference>
<dbReference type="InterPro" id="IPR027417">
    <property type="entry name" value="P-loop_NTPase"/>
</dbReference>
<dbReference type="GO" id="GO:0005524">
    <property type="term" value="F:ATP binding"/>
    <property type="evidence" value="ECO:0007669"/>
    <property type="project" value="UniProtKB-KW"/>
</dbReference>
<dbReference type="GO" id="GO:0004527">
    <property type="term" value="F:exonuclease activity"/>
    <property type="evidence" value="ECO:0007669"/>
    <property type="project" value="UniProtKB-KW"/>
</dbReference>